<dbReference type="UniPathway" id="UPA00056">
    <property type="reaction ID" value="UER00094"/>
</dbReference>
<evidence type="ECO:0000259" key="7">
    <source>
        <dbReference type="Pfam" id="PF00288"/>
    </source>
</evidence>
<dbReference type="EMBL" id="MHFR01000056">
    <property type="protein sequence ID" value="OGW95915.1"/>
    <property type="molecule type" value="Genomic_DNA"/>
</dbReference>
<dbReference type="Gene3D" id="3.30.230.10">
    <property type="match status" value="1"/>
</dbReference>
<feature type="active site" evidence="6">
    <location>
        <position position="16"/>
    </location>
</feature>
<protein>
    <recommendedName>
        <fullName evidence="1 6">4-diphosphocytidyl-2-C-methyl-D-erythritol kinase</fullName>
        <shortName evidence="6">CMK</shortName>
        <ecNumber evidence="6">2.7.1.148</ecNumber>
    </recommendedName>
    <alternativeName>
        <fullName evidence="6">4-(cytidine-5'-diphospho)-2-C-methyl-D-erythritol kinase</fullName>
    </alternativeName>
</protein>
<comment type="pathway">
    <text evidence="6">Isoprenoid biosynthesis; isopentenyl diphosphate biosynthesis via DXP pathway; isopentenyl diphosphate from 1-deoxy-D-xylulose 5-phosphate: step 3/6.</text>
</comment>
<comment type="similarity">
    <text evidence="6">Belongs to the GHMP kinase family. IspE subfamily.</text>
</comment>
<evidence type="ECO:0000313" key="8">
    <source>
        <dbReference type="EMBL" id="OGW95915.1"/>
    </source>
</evidence>
<evidence type="ECO:0000256" key="1">
    <source>
        <dbReference type="ARBA" id="ARBA00017473"/>
    </source>
</evidence>
<dbReference type="GO" id="GO:0019288">
    <property type="term" value="P:isopentenyl diphosphate biosynthetic process, methylerythritol 4-phosphate pathway"/>
    <property type="evidence" value="ECO:0007669"/>
    <property type="project" value="UniProtKB-UniRule"/>
</dbReference>
<gene>
    <name evidence="6" type="primary">ispE</name>
    <name evidence="8" type="ORF">A3G33_03865</name>
</gene>
<feature type="active site" evidence="6">
    <location>
        <position position="144"/>
    </location>
</feature>
<evidence type="ECO:0000256" key="4">
    <source>
        <dbReference type="ARBA" id="ARBA00022777"/>
    </source>
</evidence>
<evidence type="ECO:0000256" key="6">
    <source>
        <dbReference type="HAMAP-Rule" id="MF_00061"/>
    </source>
</evidence>
<reference evidence="8 9" key="1">
    <citation type="journal article" date="2016" name="Nat. Commun.">
        <title>Thousands of microbial genomes shed light on interconnected biogeochemical processes in an aquifer system.</title>
        <authorList>
            <person name="Anantharaman K."/>
            <person name="Brown C.T."/>
            <person name="Hug L.A."/>
            <person name="Sharon I."/>
            <person name="Castelle C.J."/>
            <person name="Probst A.J."/>
            <person name="Thomas B.C."/>
            <person name="Singh A."/>
            <person name="Wilkins M.J."/>
            <person name="Karaoz U."/>
            <person name="Brodie E.L."/>
            <person name="Williams K.H."/>
            <person name="Hubbard S.S."/>
            <person name="Banfield J.F."/>
        </authorList>
    </citation>
    <scope>NUCLEOTIDE SEQUENCE [LARGE SCALE GENOMIC DNA]</scope>
</reference>
<keyword evidence="2 6" id="KW-0808">Transferase</keyword>
<keyword evidence="5 6" id="KW-0067">ATP-binding</keyword>
<evidence type="ECO:0000313" key="9">
    <source>
        <dbReference type="Proteomes" id="UP000178187"/>
    </source>
</evidence>
<dbReference type="InterPro" id="IPR006204">
    <property type="entry name" value="GHMP_kinase_N_dom"/>
</dbReference>
<sequence length="303" mass="34179">MLVRLMKSIFLLSPAKINLHLAVLGKRPDGYHEIFTLFHRISIFDELILKKCSEGGNCFKLSTQPPEIIPFKKNIIYKAYRLLRKAVSWKGGVHITLHKKIPVQAGLGGGSSNAAYFLLGMNELFGLGLSLKTLCELGQKLGADVPFFLHKVNQAIGRGRGDRIQPVPFKEKMWITLIIPNFYVSTKEAYQSLQKTGIITCRRARLTRINHAVTITSVLSKQRGKHATSVILRNDLFEASCLVQPKLKEIDFLLASLSIKNKLMSGSGSAMFCLHRTKKEAERIGRQIKKRKPKFKVFSCHTY</sequence>
<dbReference type="PIRSF" id="PIRSF010376">
    <property type="entry name" value="IspE"/>
    <property type="match status" value="1"/>
</dbReference>
<feature type="binding site" evidence="6">
    <location>
        <begin position="102"/>
        <end position="112"/>
    </location>
    <ligand>
        <name>ATP</name>
        <dbReference type="ChEBI" id="CHEBI:30616"/>
    </ligand>
</feature>
<dbReference type="Proteomes" id="UP000178187">
    <property type="component" value="Unassembled WGS sequence"/>
</dbReference>
<evidence type="ECO:0000256" key="2">
    <source>
        <dbReference type="ARBA" id="ARBA00022679"/>
    </source>
</evidence>
<keyword evidence="3 6" id="KW-0547">Nucleotide-binding</keyword>
<dbReference type="GO" id="GO:0016114">
    <property type="term" value="P:terpenoid biosynthetic process"/>
    <property type="evidence" value="ECO:0007669"/>
    <property type="project" value="UniProtKB-UniRule"/>
</dbReference>
<accession>A0A1G1KSU1</accession>
<feature type="domain" description="GHMP kinase N-terminal" evidence="7">
    <location>
        <begin position="74"/>
        <end position="150"/>
    </location>
</feature>
<dbReference type="GO" id="GO:0050515">
    <property type="term" value="F:4-(cytidine 5'-diphospho)-2-C-methyl-D-erythritol kinase activity"/>
    <property type="evidence" value="ECO:0007669"/>
    <property type="project" value="UniProtKB-UniRule"/>
</dbReference>
<dbReference type="InterPro" id="IPR036554">
    <property type="entry name" value="GHMP_kinase_C_sf"/>
</dbReference>
<dbReference type="EC" id="2.7.1.148" evidence="6"/>
<evidence type="ECO:0000256" key="5">
    <source>
        <dbReference type="ARBA" id="ARBA00022840"/>
    </source>
</evidence>
<dbReference type="SUPFAM" id="SSF54211">
    <property type="entry name" value="Ribosomal protein S5 domain 2-like"/>
    <property type="match status" value="1"/>
</dbReference>
<dbReference type="SUPFAM" id="SSF55060">
    <property type="entry name" value="GHMP Kinase, C-terminal domain"/>
    <property type="match status" value="1"/>
</dbReference>
<comment type="catalytic activity">
    <reaction evidence="6">
        <text>4-CDP-2-C-methyl-D-erythritol + ATP = 4-CDP-2-C-methyl-D-erythritol 2-phosphate + ADP + H(+)</text>
        <dbReference type="Rhea" id="RHEA:18437"/>
        <dbReference type="ChEBI" id="CHEBI:15378"/>
        <dbReference type="ChEBI" id="CHEBI:30616"/>
        <dbReference type="ChEBI" id="CHEBI:57823"/>
        <dbReference type="ChEBI" id="CHEBI:57919"/>
        <dbReference type="ChEBI" id="CHEBI:456216"/>
        <dbReference type="EC" id="2.7.1.148"/>
    </reaction>
</comment>
<comment type="caution">
    <text evidence="8">The sequence shown here is derived from an EMBL/GenBank/DDBJ whole genome shotgun (WGS) entry which is preliminary data.</text>
</comment>
<dbReference type="PANTHER" id="PTHR43527">
    <property type="entry name" value="4-DIPHOSPHOCYTIDYL-2-C-METHYL-D-ERYTHRITOL KINASE, CHLOROPLASTIC"/>
    <property type="match status" value="1"/>
</dbReference>
<dbReference type="AlphaFoldDB" id="A0A1G1KSU1"/>
<dbReference type="InterPro" id="IPR014721">
    <property type="entry name" value="Ribsml_uS5_D2-typ_fold_subgr"/>
</dbReference>
<keyword evidence="4 6" id="KW-0418">Kinase</keyword>
<comment type="function">
    <text evidence="6">Catalyzes the phosphorylation of the position 2 hydroxy group of 4-diphosphocytidyl-2C-methyl-D-erythritol.</text>
</comment>
<dbReference type="InterPro" id="IPR004424">
    <property type="entry name" value="IspE"/>
</dbReference>
<dbReference type="Gene3D" id="3.30.70.890">
    <property type="entry name" value="GHMP kinase, C-terminal domain"/>
    <property type="match status" value="1"/>
</dbReference>
<dbReference type="GO" id="GO:0005524">
    <property type="term" value="F:ATP binding"/>
    <property type="evidence" value="ECO:0007669"/>
    <property type="project" value="UniProtKB-UniRule"/>
</dbReference>
<dbReference type="Pfam" id="PF00288">
    <property type="entry name" value="GHMP_kinases_N"/>
    <property type="match status" value="1"/>
</dbReference>
<name>A0A1G1KSU1_9BACT</name>
<dbReference type="HAMAP" id="MF_00061">
    <property type="entry name" value="IspE"/>
    <property type="match status" value="1"/>
</dbReference>
<dbReference type="PANTHER" id="PTHR43527:SF2">
    <property type="entry name" value="4-DIPHOSPHOCYTIDYL-2-C-METHYL-D-ERYTHRITOL KINASE, CHLOROPLASTIC"/>
    <property type="match status" value="1"/>
</dbReference>
<organism evidence="8 9">
    <name type="scientific">Candidatus Danuiimicrobium aquiferis</name>
    <dbReference type="NCBI Taxonomy" id="1801832"/>
    <lineage>
        <taxon>Bacteria</taxon>
        <taxon>Pseudomonadati</taxon>
        <taxon>Candidatus Omnitrophota</taxon>
        <taxon>Candidatus Danuiimicrobium</taxon>
    </lineage>
</organism>
<evidence type="ECO:0000256" key="3">
    <source>
        <dbReference type="ARBA" id="ARBA00022741"/>
    </source>
</evidence>
<dbReference type="NCBIfam" id="TIGR00154">
    <property type="entry name" value="ispE"/>
    <property type="match status" value="1"/>
</dbReference>
<dbReference type="InterPro" id="IPR020568">
    <property type="entry name" value="Ribosomal_Su5_D2-typ_SF"/>
</dbReference>
<proteinExistence type="inferred from homology"/>
<keyword evidence="6" id="KW-0414">Isoprene biosynthesis</keyword>